<dbReference type="PANTHER" id="PTHR43182:SF1">
    <property type="entry name" value="COBALT-PRECORRIN-7 C(5)-METHYLTRANSFERASE"/>
    <property type="match status" value="1"/>
</dbReference>
<sequence length="400" mass="43015">MKVIVAGAGPGAADLYTDKMIQAVRSADLVLTAGRLYDSLSALTDKVQVMGVMDTVSYINAHGKEPIIICVAASGDTGFYSIASTIAKNVRPEIEMEFISGIGSLSCFMAKLKLGYEDIKTVSLHGRNKSIVPYVCYHEKVFALTGGTLKVQDIAKQLRKAGLSNVTMYIGENLSLEEERILTGNPADFAEMEFDDLSVIVVENKNYANRYKTLKDEDFVRGKSPMTKEAVRNLVLSALEIEPTDVVYDIGAGTGSVTCAMAYKAFESTVYAVEKNSEGVELVKQNMAATGAGNIVIRNALAPDGLSDFPPADKVFIGGSTGNLTEIMEAVLAKNPAAVFAVTAVTLETISQTTEVFKALKMETEVVCANIATAKKLGNYHLMQADNPVYIIKGARKLEN</sequence>
<dbReference type="RefSeq" id="WP_160202202.1">
    <property type="nucleotide sequence ID" value="NZ_QXWK01000017.1"/>
</dbReference>
<dbReference type="InterPro" id="IPR007848">
    <property type="entry name" value="Small_mtfrase_dom"/>
</dbReference>
<dbReference type="InterPro" id="IPR014008">
    <property type="entry name" value="Cbl_synth_MTase_CbiT"/>
</dbReference>
<dbReference type="GO" id="GO:0009236">
    <property type="term" value="P:cobalamin biosynthetic process"/>
    <property type="evidence" value="ECO:0007669"/>
    <property type="project" value="UniProtKB-UniPathway"/>
</dbReference>
<keyword evidence="2" id="KW-0169">Cobalamin biosynthesis</keyword>
<evidence type="ECO:0000313" key="8">
    <source>
        <dbReference type="EMBL" id="NBH61919.1"/>
    </source>
</evidence>
<comment type="caution">
    <text evidence="8">The sequence shown here is derived from an EMBL/GenBank/DDBJ whole genome shotgun (WGS) entry which is preliminary data.</text>
</comment>
<evidence type="ECO:0000256" key="4">
    <source>
        <dbReference type="ARBA" id="ARBA00022679"/>
    </source>
</evidence>
<organism evidence="8 9">
    <name type="scientific">Anaerotruncus colihominis</name>
    <dbReference type="NCBI Taxonomy" id="169435"/>
    <lineage>
        <taxon>Bacteria</taxon>
        <taxon>Bacillati</taxon>
        <taxon>Bacillota</taxon>
        <taxon>Clostridia</taxon>
        <taxon>Eubacteriales</taxon>
        <taxon>Oscillospiraceae</taxon>
        <taxon>Anaerotruncus</taxon>
    </lineage>
</organism>
<dbReference type="InterPro" id="IPR012818">
    <property type="entry name" value="CbiE"/>
</dbReference>
<reference evidence="8 9" key="1">
    <citation type="submission" date="2018-08" db="EMBL/GenBank/DDBJ databases">
        <title>Murine metabolic-syndrome-specific gut microbial biobank.</title>
        <authorList>
            <person name="Liu C."/>
        </authorList>
    </citation>
    <scope>NUCLEOTIDE SEQUENCE [LARGE SCALE GENOMIC DNA]</scope>
    <source>
        <strain evidence="8 9">28</strain>
    </source>
</reference>
<accession>A0A845QJ57</accession>
<keyword evidence="4 8" id="KW-0808">Transferase</keyword>
<evidence type="ECO:0000313" key="9">
    <source>
        <dbReference type="Proteomes" id="UP000446866"/>
    </source>
</evidence>
<keyword evidence="5" id="KW-0949">S-adenosyl-L-methionine</keyword>
<dbReference type="CDD" id="cd11644">
    <property type="entry name" value="Precorrin-6Y-MT"/>
    <property type="match status" value="1"/>
</dbReference>
<dbReference type="Pfam" id="PF05175">
    <property type="entry name" value="MTS"/>
    <property type="match status" value="1"/>
</dbReference>
<dbReference type="InterPro" id="IPR014776">
    <property type="entry name" value="4pyrrole_Mease_sub2"/>
</dbReference>
<dbReference type="UniPathway" id="UPA00148"/>
<dbReference type="GO" id="GO:0032259">
    <property type="term" value="P:methylation"/>
    <property type="evidence" value="ECO:0007669"/>
    <property type="project" value="UniProtKB-KW"/>
</dbReference>
<dbReference type="InterPro" id="IPR035996">
    <property type="entry name" value="4pyrrol_Methylase_sf"/>
</dbReference>
<feature type="domain" description="Tetrapyrrole methylase" evidence="6">
    <location>
        <begin position="2"/>
        <end position="185"/>
    </location>
</feature>
<evidence type="ECO:0000256" key="5">
    <source>
        <dbReference type="ARBA" id="ARBA00022691"/>
    </source>
</evidence>
<dbReference type="NCBIfam" id="TIGR02467">
    <property type="entry name" value="CbiE"/>
    <property type="match status" value="1"/>
</dbReference>
<dbReference type="SUPFAM" id="SSF53335">
    <property type="entry name" value="S-adenosyl-L-methionine-dependent methyltransferases"/>
    <property type="match status" value="1"/>
</dbReference>
<dbReference type="InterPro" id="IPR029063">
    <property type="entry name" value="SAM-dependent_MTases_sf"/>
</dbReference>
<dbReference type="Gene3D" id="3.40.50.150">
    <property type="entry name" value="Vaccinia Virus protein VP39"/>
    <property type="match status" value="1"/>
</dbReference>
<feature type="domain" description="Methyltransferase small" evidence="7">
    <location>
        <begin position="233"/>
        <end position="298"/>
    </location>
</feature>
<dbReference type="NCBIfam" id="TIGR02469">
    <property type="entry name" value="CbiT"/>
    <property type="match status" value="1"/>
</dbReference>
<comment type="pathway">
    <text evidence="1">Cofactor biosynthesis; adenosylcobalamin biosynthesis.</text>
</comment>
<dbReference type="Proteomes" id="UP000446866">
    <property type="component" value="Unassembled WGS sequence"/>
</dbReference>
<evidence type="ECO:0000259" key="7">
    <source>
        <dbReference type="Pfam" id="PF05175"/>
    </source>
</evidence>
<evidence type="ECO:0000259" key="6">
    <source>
        <dbReference type="Pfam" id="PF00590"/>
    </source>
</evidence>
<dbReference type="EMBL" id="QXWK01000017">
    <property type="protein sequence ID" value="NBH61919.1"/>
    <property type="molecule type" value="Genomic_DNA"/>
</dbReference>
<dbReference type="Gene3D" id="3.30.950.10">
    <property type="entry name" value="Methyltransferase, Cobalt-precorrin-4 Transmethylase, Domain 2"/>
    <property type="match status" value="1"/>
</dbReference>
<dbReference type="GO" id="GO:0008276">
    <property type="term" value="F:protein methyltransferase activity"/>
    <property type="evidence" value="ECO:0007669"/>
    <property type="project" value="InterPro"/>
</dbReference>
<dbReference type="Gene3D" id="3.40.1010.10">
    <property type="entry name" value="Cobalt-precorrin-4 Transmethylase, Domain 1"/>
    <property type="match status" value="1"/>
</dbReference>
<dbReference type="PANTHER" id="PTHR43182">
    <property type="entry name" value="COBALT-PRECORRIN-6B C(15)-METHYLTRANSFERASE (DECARBOXYLATING)"/>
    <property type="match status" value="1"/>
</dbReference>
<dbReference type="InterPro" id="IPR000878">
    <property type="entry name" value="4pyrrol_Mease"/>
</dbReference>
<evidence type="ECO:0000256" key="1">
    <source>
        <dbReference type="ARBA" id="ARBA00004953"/>
    </source>
</evidence>
<dbReference type="SUPFAM" id="SSF53790">
    <property type="entry name" value="Tetrapyrrole methylase"/>
    <property type="match status" value="1"/>
</dbReference>
<keyword evidence="3 8" id="KW-0489">Methyltransferase</keyword>
<name>A0A845QJ57_9FIRM</name>
<gene>
    <name evidence="8" type="primary">cbiE</name>
    <name evidence="8" type="ORF">D0435_09675</name>
</gene>
<evidence type="ECO:0000256" key="3">
    <source>
        <dbReference type="ARBA" id="ARBA00022603"/>
    </source>
</evidence>
<keyword evidence="9" id="KW-1185">Reference proteome</keyword>
<evidence type="ECO:0000256" key="2">
    <source>
        <dbReference type="ARBA" id="ARBA00022573"/>
    </source>
</evidence>
<dbReference type="CDD" id="cd02440">
    <property type="entry name" value="AdoMet_MTases"/>
    <property type="match status" value="1"/>
</dbReference>
<dbReference type="InterPro" id="IPR050714">
    <property type="entry name" value="Cobalamin_biosynth_MTase"/>
</dbReference>
<dbReference type="Pfam" id="PF00590">
    <property type="entry name" value="TP_methylase"/>
    <property type="match status" value="1"/>
</dbReference>
<protein>
    <submittedName>
        <fullName evidence="8">Precorrin-6y C5,15-methyltransferase (Decarboxylating) subunit CbiE</fullName>
    </submittedName>
</protein>
<dbReference type="InterPro" id="IPR014777">
    <property type="entry name" value="4pyrrole_Mease_sub1"/>
</dbReference>
<proteinExistence type="predicted"/>
<dbReference type="AlphaFoldDB" id="A0A845QJ57"/>